<proteinExistence type="predicted"/>
<organism evidence="1 2">
    <name type="scientific">Vagococcus allomyrinae</name>
    <dbReference type="NCBI Taxonomy" id="2794353"/>
    <lineage>
        <taxon>Bacteria</taxon>
        <taxon>Bacillati</taxon>
        <taxon>Bacillota</taxon>
        <taxon>Bacilli</taxon>
        <taxon>Lactobacillales</taxon>
        <taxon>Enterococcaceae</taxon>
        <taxon>Vagococcus</taxon>
    </lineage>
</organism>
<evidence type="ECO:0000313" key="1">
    <source>
        <dbReference type="EMBL" id="MBP1039700.1"/>
    </source>
</evidence>
<dbReference type="RefSeq" id="WP_209524592.1">
    <property type="nucleotide sequence ID" value="NZ_JAEEGA010000001.1"/>
</dbReference>
<gene>
    <name evidence="1" type="ORF">I6N95_01635</name>
</gene>
<keyword evidence="2" id="KW-1185">Reference proteome</keyword>
<accession>A0A940P7W1</accession>
<evidence type="ECO:0000313" key="2">
    <source>
        <dbReference type="Proteomes" id="UP000674938"/>
    </source>
</evidence>
<dbReference type="AlphaFoldDB" id="A0A940P7W1"/>
<sequence length="106" mass="11998">MTYAELLLLSDHYDDEKEFLGDGYFRLRQKDGQHYELAYLKADACGTTSVNPQITVEVIDKKVRAVSLLDLFSTPVRNISESEATETLLEQELVALVLKFKAAKDL</sequence>
<name>A0A940P7W1_9ENTE</name>
<reference evidence="1" key="1">
    <citation type="submission" date="2020-12" db="EMBL/GenBank/DDBJ databases">
        <title>Vagococcus allomyrinae sp. nov. and Enterococcus lavae sp. nov., isolated from the larvae of Allomyrina dichotoma.</title>
        <authorList>
            <person name="Lee S.D."/>
        </authorList>
    </citation>
    <scope>NUCLEOTIDE SEQUENCE</scope>
    <source>
        <strain evidence="1">BWB3-3</strain>
    </source>
</reference>
<protein>
    <submittedName>
        <fullName evidence="1">Uncharacterized protein</fullName>
    </submittedName>
</protein>
<dbReference type="EMBL" id="JAEEGA010000001">
    <property type="protein sequence ID" value="MBP1039700.1"/>
    <property type="molecule type" value="Genomic_DNA"/>
</dbReference>
<comment type="caution">
    <text evidence="1">The sequence shown here is derived from an EMBL/GenBank/DDBJ whole genome shotgun (WGS) entry which is preliminary data.</text>
</comment>
<dbReference type="Proteomes" id="UP000674938">
    <property type="component" value="Unassembled WGS sequence"/>
</dbReference>